<sequence length="172" mass="19495">MAISDWMILIPLAIIFVILLGGIFEIYDGDSKDFKRFAIFLSLIILLSIIIGSIKFANIKTDGIINFEFDFINSLIVFCTILVGLFLLWYISLAFINNPSTIIAILFGAALGVFHSFHNKVEHTIGDVLSPISKGKDLVIKSLPYIFVCTLWGIMIWLLYGIYKNKLKERIR</sequence>
<evidence type="ECO:0000256" key="1">
    <source>
        <dbReference type="SAM" id="Phobius"/>
    </source>
</evidence>
<evidence type="ECO:0000313" key="3">
    <source>
        <dbReference type="Proteomes" id="UP001524478"/>
    </source>
</evidence>
<feature type="transmembrane region" description="Helical" evidence="1">
    <location>
        <begin position="39"/>
        <end position="59"/>
    </location>
</feature>
<organism evidence="2 3">
    <name type="scientific">Tissierella carlieri</name>
    <dbReference type="NCBI Taxonomy" id="689904"/>
    <lineage>
        <taxon>Bacteria</taxon>
        <taxon>Bacillati</taxon>
        <taxon>Bacillota</taxon>
        <taxon>Tissierellia</taxon>
        <taxon>Tissierellales</taxon>
        <taxon>Tissierellaceae</taxon>
        <taxon>Tissierella</taxon>
    </lineage>
</organism>
<keyword evidence="1" id="KW-0472">Membrane</keyword>
<feature type="transmembrane region" description="Helical" evidence="1">
    <location>
        <begin position="71"/>
        <end position="90"/>
    </location>
</feature>
<dbReference type="EMBL" id="JANGAC010000016">
    <property type="protein sequence ID" value="MCQ4924847.1"/>
    <property type="molecule type" value="Genomic_DNA"/>
</dbReference>
<gene>
    <name evidence="2" type="ORF">NE686_17225</name>
</gene>
<reference evidence="2 3" key="1">
    <citation type="submission" date="2022-06" db="EMBL/GenBank/DDBJ databases">
        <title>Isolation of gut microbiota from human fecal samples.</title>
        <authorList>
            <person name="Pamer E.G."/>
            <person name="Barat B."/>
            <person name="Waligurski E."/>
            <person name="Medina S."/>
            <person name="Paddock L."/>
            <person name="Mostad J."/>
        </authorList>
    </citation>
    <scope>NUCLEOTIDE SEQUENCE [LARGE SCALE GENOMIC DNA]</scope>
    <source>
        <strain evidence="2 3">DFI.7.95</strain>
    </source>
</reference>
<proteinExistence type="predicted"/>
<name>A0ABT1SEP5_9FIRM</name>
<comment type="caution">
    <text evidence="2">The sequence shown here is derived from an EMBL/GenBank/DDBJ whole genome shotgun (WGS) entry which is preliminary data.</text>
</comment>
<keyword evidence="3" id="KW-1185">Reference proteome</keyword>
<dbReference type="RefSeq" id="WP_256312437.1">
    <property type="nucleotide sequence ID" value="NZ_JANGAC010000016.1"/>
</dbReference>
<feature type="transmembrane region" description="Helical" evidence="1">
    <location>
        <begin position="102"/>
        <end position="118"/>
    </location>
</feature>
<feature type="transmembrane region" description="Helical" evidence="1">
    <location>
        <begin position="6"/>
        <end position="27"/>
    </location>
</feature>
<evidence type="ECO:0000313" key="2">
    <source>
        <dbReference type="EMBL" id="MCQ4924847.1"/>
    </source>
</evidence>
<protein>
    <submittedName>
        <fullName evidence="2">Uncharacterized protein</fullName>
    </submittedName>
</protein>
<keyword evidence="1" id="KW-0812">Transmembrane</keyword>
<feature type="transmembrane region" description="Helical" evidence="1">
    <location>
        <begin position="138"/>
        <end position="163"/>
    </location>
</feature>
<accession>A0ABT1SEP5</accession>
<keyword evidence="1" id="KW-1133">Transmembrane helix</keyword>
<dbReference type="Proteomes" id="UP001524478">
    <property type="component" value="Unassembled WGS sequence"/>
</dbReference>